<dbReference type="KEGG" id="led:BBK82_06565"/>
<dbReference type="GO" id="GO:0003677">
    <property type="term" value="F:DNA binding"/>
    <property type="evidence" value="ECO:0007669"/>
    <property type="project" value="UniProtKB-KW"/>
</dbReference>
<keyword evidence="2" id="KW-0805">Transcription regulation</keyword>
<dbReference type="SMART" id="SM00862">
    <property type="entry name" value="Trans_reg_C"/>
    <property type="match status" value="1"/>
</dbReference>
<keyword evidence="8" id="KW-1185">Reference proteome</keyword>
<reference evidence="7 8" key="1">
    <citation type="submission" date="2016-07" db="EMBL/GenBank/DDBJ databases">
        <title>Complete genome sequence of the Lentzea guizhouensis DHS C013.</title>
        <authorList>
            <person name="Cao C."/>
        </authorList>
    </citation>
    <scope>NUCLEOTIDE SEQUENCE [LARGE SCALE GENOMIC DNA]</scope>
    <source>
        <strain evidence="7 8">DHS C013</strain>
    </source>
</reference>
<dbReference type="InterPro" id="IPR036388">
    <property type="entry name" value="WH-like_DNA-bd_sf"/>
</dbReference>
<dbReference type="CDD" id="cd15831">
    <property type="entry name" value="BTAD"/>
    <property type="match status" value="1"/>
</dbReference>
<keyword evidence="4" id="KW-0804">Transcription</keyword>
<feature type="domain" description="OmpR/PhoB-type" evidence="5">
    <location>
        <begin position="16"/>
        <end position="83"/>
    </location>
</feature>
<dbReference type="SUPFAM" id="SSF46894">
    <property type="entry name" value="C-terminal effector domain of the bipartite response regulators"/>
    <property type="match status" value="1"/>
</dbReference>
<protein>
    <recommendedName>
        <fullName evidence="9">OmpR/PhoB-type domain-containing protein</fullName>
    </recommendedName>
</protein>
<dbReference type="Pfam" id="PF03704">
    <property type="entry name" value="BTAD"/>
    <property type="match status" value="1"/>
</dbReference>
<dbReference type="PANTHER" id="PTHR35807:SF1">
    <property type="entry name" value="TRANSCRIPTIONAL REGULATOR REDD"/>
    <property type="match status" value="1"/>
</dbReference>
<dbReference type="GO" id="GO:0000160">
    <property type="term" value="P:phosphorelay signal transduction system"/>
    <property type="evidence" value="ECO:0007669"/>
    <property type="project" value="InterPro"/>
</dbReference>
<dbReference type="InterPro" id="IPR027417">
    <property type="entry name" value="P-loop_NTPase"/>
</dbReference>
<dbReference type="InterPro" id="IPR005158">
    <property type="entry name" value="BTAD"/>
</dbReference>
<dbReference type="InterPro" id="IPR001867">
    <property type="entry name" value="OmpR/PhoB-type_DNA-bd"/>
</dbReference>
<name>A0A1B2HDI9_9PSEU</name>
<dbReference type="EMBL" id="CP016793">
    <property type="protein sequence ID" value="ANZ35797.1"/>
    <property type="molecule type" value="Genomic_DNA"/>
</dbReference>
<dbReference type="Gene3D" id="1.10.10.10">
    <property type="entry name" value="Winged helix-like DNA-binding domain superfamily/Winged helix DNA-binding domain"/>
    <property type="match status" value="1"/>
</dbReference>
<evidence type="ECO:0000313" key="7">
    <source>
        <dbReference type="EMBL" id="ANZ35797.1"/>
    </source>
</evidence>
<evidence type="ECO:0000313" key="8">
    <source>
        <dbReference type="Proteomes" id="UP000093053"/>
    </source>
</evidence>
<evidence type="ECO:0000256" key="2">
    <source>
        <dbReference type="ARBA" id="ARBA00023015"/>
    </source>
</evidence>
<evidence type="ECO:0008006" key="9">
    <source>
        <dbReference type="Google" id="ProtNLM"/>
    </source>
</evidence>
<keyword evidence="3" id="KW-0238">DNA-binding</keyword>
<dbReference type="InterPro" id="IPR051677">
    <property type="entry name" value="AfsR-DnrI-RedD_regulator"/>
</dbReference>
<evidence type="ECO:0000256" key="1">
    <source>
        <dbReference type="ARBA" id="ARBA00005820"/>
    </source>
</evidence>
<organism evidence="7 8">
    <name type="scientific">Lentzea guizhouensis</name>
    <dbReference type="NCBI Taxonomy" id="1586287"/>
    <lineage>
        <taxon>Bacteria</taxon>
        <taxon>Bacillati</taxon>
        <taxon>Actinomycetota</taxon>
        <taxon>Actinomycetes</taxon>
        <taxon>Pseudonocardiales</taxon>
        <taxon>Pseudonocardiaceae</taxon>
        <taxon>Lentzea</taxon>
    </lineage>
</organism>
<proteinExistence type="inferred from homology"/>
<evidence type="ECO:0000256" key="3">
    <source>
        <dbReference type="ARBA" id="ARBA00023125"/>
    </source>
</evidence>
<dbReference type="GO" id="GO:0006355">
    <property type="term" value="P:regulation of DNA-templated transcription"/>
    <property type="evidence" value="ECO:0007669"/>
    <property type="project" value="InterPro"/>
</dbReference>
<dbReference type="STRING" id="1586287.BBK82_06565"/>
<gene>
    <name evidence="7" type="ORF">BBK82_06565</name>
</gene>
<sequence length="364" mass="40323">MRFFRLLGPLDVVLDGRHVRVPAGKRRVVLAALLVKAREVVGVDELVELVGGTRNALQTTVGRLREDLGVPELVLTRAGGYLIDVAPDEVDVHLFGRVGAEEALGLWRGRPFADIGSDRLERDHGPALTETYLAVLEARVEEDLRGGRHEQVVGELRTLTRQHPARERMWAQLVRALHHAGRQAEALQAYEDVRRKLAEELGVDPGRELQLAHQEVLRADNRPRARNDLPGDIADFAGRQADLDEVLAAVPAGTVAITAIDGMAGIGKTTLAVRAAHRLKERFPDAQLFVDLHSYTEGVEPRTPADALFALLTALGVPAKDVPDELDARRRCTGPRWRTAGRWWCWTTRAVRRRCGRCCRAAGW</sequence>
<comment type="similarity">
    <text evidence="1">Belongs to the AfsR/DnrI/RedD regulatory family.</text>
</comment>
<dbReference type="SUPFAM" id="SSF52540">
    <property type="entry name" value="P-loop containing nucleoside triphosphate hydrolases"/>
    <property type="match status" value="1"/>
</dbReference>
<evidence type="ECO:0000256" key="4">
    <source>
        <dbReference type="ARBA" id="ARBA00023163"/>
    </source>
</evidence>
<dbReference type="Gene3D" id="1.25.40.10">
    <property type="entry name" value="Tetratricopeptide repeat domain"/>
    <property type="match status" value="1"/>
</dbReference>
<evidence type="ECO:0000259" key="6">
    <source>
        <dbReference type="SMART" id="SM01043"/>
    </source>
</evidence>
<feature type="domain" description="Bacterial transcriptional activator" evidence="6">
    <location>
        <begin position="90"/>
        <end position="217"/>
    </location>
</feature>
<dbReference type="AlphaFoldDB" id="A0A1B2HDI9"/>
<evidence type="ECO:0000259" key="5">
    <source>
        <dbReference type="SMART" id="SM00862"/>
    </source>
</evidence>
<dbReference type="InterPro" id="IPR016032">
    <property type="entry name" value="Sig_transdc_resp-reg_C-effctor"/>
</dbReference>
<dbReference type="SUPFAM" id="SSF48452">
    <property type="entry name" value="TPR-like"/>
    <property type="match status" value="1"/>
</dbReference>
<dbReference type="SMART" id="SM01043">
    <property type="entry name" value="BTAD"/>
    <property type="match status" value="1"/>
</dbReference>
<accession>A0A1B2HDI9</accession>
<dbReference type="Proteomes" id="UP000093053">
    <property type="component" value="Chromosome"/>
</dbReference>
<dbReference type="PANTHER" id="PTHR35807">
    <property type="entry name" value="TRANSCRIPTIONAL REGULATOR REDD-RELATED"/>
    <property type="match status" value="1"/>
</dbReference>
<dbReference type="InterPro" id="IPR011990">
    <property type="entry name" value="TPR-like_helical_dom_sf"/>
</dbReference>